<evidence type="ECO:0000313" key="8">
    <source>
        <dbReference type="EMBL" id="GAA2818226.1"/>
    </source>
</evidence>
<proteinExistence type="predicted"/>
<dbReference type="PANTHER" id="PTHR33885">
    <property type="entry name" value="PHAGE SHOCK PROTEIN C"/>
    <property type="match status" value="1"/>
</dbReference>
<protein>
    <recommendedName>
        <fullName evidence="7">Phage shock protein PspC N-terminal domain-containing protein</fullName>
    </recommendedName>
</protein>
<keyword evidence="3 6" id="KW-0812">Transmembrane</keyword>
<dbReference type="RefSeq" id="WP_344685820.1">
    <property type="nucleotide sequence ID" value="NZ_BAAAUX010000033.1"/>
</dbReference>
<evidence type="ECO:0000256" key="1">
    <source>
        <dbReference type="ARBA" id="ARBA00004162"/>
    </source>
</evidence>
<keyword evidence="9" id="KW-1185">Reference proteome</keyword>
<comment type="caution">
    <text evidence="8">The sequence shown here is derived from an EMBL/GenBank/DDBJ whole genome shotgun (WGS) entry which is preliminary data.</text>
</comment>
<keyword evidence="4 6" id="KW-1133">Transmembrane helix</keyword>
<feature type="transmembrane region" description="Helical" evidence="6">
    <location>
        <begin position="44"/>
        <end position="72"/>
    </location>
</feature>
<dbReference type="InterPro" id="IPR052027">
    <property type="entry name" value="PspC"/>
</dbReference>
<dbReference type="Pfam" id="PF04024">
    <property type="entry name" value="PspC"/>
    <property type="match status" value="1"/>
</dbReference>
<gene>
    <name evidence="8" type="ORF">GCM10010470_61990</name>
</gene>
<evidence type="ECO:0000259" key="7">
    <source>
        <dbReference type="Pfam" id="PF04024"/>
    </source>
</evidence>
<accession>A0ABN3VP55</accession>
<feature type="domain" description="Phage shock protein PspC N-terminal" evidence="7">
    <location>
        <begin position="17"/>
        <end position="75"/>
    </location>
</feature>
<keyword evidence="2" id="KW-1003">Cell membrane</keyword>
<name>A0ABN3VP55_9PSEU</name>
<comment type="subcellular location">
    <subcellularLocation>
        <location evidence="1">Cell membrane</location>
        <topology evidence="1">Single-pass membrane protein</topology>
    </subcellularLocation>
</comment>
<keyword evidence="5 6" id="KW-0472">Membrane</keyword>
<dbReference type="InterPro" id="IPR007168">
    <property type="entry name" value="Phageshock_PspC_N"/>
</dbReference>
<evidence type="ECO:0000256" key="6">
    <source>
        <dbReference type="SAM" id="Phobius"/>
    </source>
</evidence>
<evidence type="ECO:0000256" key="3">
    <source>
        <dbReference type="ARBA" id="ARBA00022692"/>
    </source>
</evidence>
<dbReference type="PANTHER" id="PTHR33885:SF3">
    <property type="entry name" value="PHAGE SHOCK PROTEIN C"/>
    <property type="match status" value="1"/>
</dbReference>
<sequence>MSENANVHYFNAQRSSRKFRRSRENVMIAGVCSGAARSLDVDAALIRVVLVAAALLGFGTGILLYLACWLIVPQE</sequence>
<organism evidence="8 9">
    <name type="scientific">Saccharopolyspora taberi</name>
    <dbReference type="NCBI Taxonomy" id="60895"/>
    <lineage>
        <taxon>Bacteria</taxon>
        <taxon>Bacillati</taxon>
        <taxon>Actinomycetota</taxon>
        <taxon>Actinomycetes</taxon>
        <taxon>Pseudonocardiales</taxon>
        <taxon>Pseudonocardiaceae</taxon>
        <taxon>Saccharopolyspora</taxon>
    </lineage>
</organism>
<dbReference type="EMBL" id="BAAAUX010000033">
    <property type="protein sequence ID" value="GAA2818226.1"/>
    <property type="molecule type" value="Genomic_DNA"/>
</dbReference>
<evidence type="ECO:0000313" key="9">
    <source>
        <dbReference type="Proteomes" id="UP001500979"/>
    </source>
</evidence>
<dbReference type="Proteomes" id="UP001500979">
    <property type="component" value="Unassembled WGS sequence"/>
</dbReference>
<evidence type="ECO:0000256" key="2">
    <source>
        <dbReference type="ARBA" id="ARBA00022475"/>
    </source>
</evidence>
<reference evidence="8 9" key="1">
    <citation type="journal article" date="2019" name="Int. J. Syst. Evol. Microbiol.">
        <title>The Global Catalogue of Microorganisms (GCM) 10K type strain sequencing project: providing services to taxonomists for standard genome sequencing and annotation.</title>
        <authorList>
            <consortium name="The Broad Institute Genomics Platform"/>
            <consortium name="The Broad Institute Genome Sequencing Center for Infectious Disease"/>
            <person name="Wu L."/>
            <person name="Ma J."/>
        </authorList>
    </citation>
    <scope>NUCLEOTIDE SEQUENCE [LARGE SCALE GENOMIC DNA]</scope>
    <source>
        <strain evidence="8 9">JCM 9383</strain>
    </source>
</reference>
<evidence type="ECO:0000256" key="4">
    <source>
        <dbReference type="ARBA" id="ARBA00022989"/>
    </source>
</evidence>
<evidence type="ECO:0000256" key="5">
    <source>
        <dbReference type="ARBA" id="ARBA00023136"/>
    </source>
</evidence>